<keyword evidence="2" id="KW-0808">Transferase</keyword>
<dbReference type="GeneID" id="75006833"/>
<dbReference type="EMBL" id="CP021417">
    <property type="protein sequence ID" value="ARU45287.1"/>
    <property type="molecule type" value="Genomic_DNA"/>
</dbReference>
<dbReference type="Gene3D" id="3.90.1150.10">
    <property type="entry name" value="Aspartate Aminotransferase, domain 1"/>
    <property type="match status" value="1"/>
</dbReference>
<dbReference type="AlphaFoldDB" id="A0A7Y4PA00"/>
<dbReference type="SUPFAM" id="SSF53383">
    <property type="entry name" value="PLP-dependent transferases"/>
    <property type="match status" value="1"/>
</dbReference>
<gene>
    <name evidence="2" type="ORF">CBE74_00770</name>
</gene>
<proteinExistence type="predicted"/>
<organism evidence="2 3">
    <name type="scientific">Corynebacterium silvaticum</name>
    <dbReference type="NCBI Taxonomy" id="2320431"/>
    <lineage>
        <taxon>Bacteria</taxon>
        <taxon>Bacillati</taxon>
        <taxon>Actinomycetota</taxon>
        <taxon>Actinomycetes</taxon>
        <taxon>Mycobacteriales</taxon>
        <taxon>Corynebacteriaceae</taxon>
        <taxon>Corynebacterium</taxon>
    </lineage>
</organism>
<evidence type="ECO:0000259" key="1">
    <source>
        <dbReference type="Pfam" id="PF00266"/>
    </source>
</evidence>
<protein>
    <submittedName>
        <fullName evidence="2">Aminotransferase class V-fold PLP-dependent enzyme</fullName>
    </submittedName>
</protein>
<dbReference type="RefSeq" id="WP_087453174.1">
    <property type="nucleotide sequence ID" value="NZ_CP021417.2"/>
</dbReference>
<dbReference type="InterPro" id="IPR015421">
    <property type="entry name" value="PyrdxlP-dep_Trfase_major"/>
</dbReference>
<reference evidence="2 3" key="4">
    <citation type="journal article" date="2020" name="PLoS ONE">
        <title>Taxonomic classification of strain PO100/5 shows a broader geographic distribution and genetic markers of the recently described Corynebacterium silvaticum.</title>
        <authorList>
            <person name="Viana M.V.C."/>
            <person name="Profeta R."/>
            <person name="da Silva A.L."/>
            <person name="Hurtado R."/>
            <person name="Cerqueira J.C."/>
            <person name="Ribeiro B.F.S."/>
            <person name="Almeida M.O."/>
            <person name="Morais-Rodrigues F."/>
            <person name="Soares S.C."/>
            <person name="Oliveira M."/>
            <person name="Tavares L."/>
            <person name="Figueiredo H."/>
            <person name="Wattam A.R."/>
            <person name="Barh D."/>
            <person name="Ghosh P."/>
            <person name="Silva A."/>
            <person name="Azevedo V."/>
        </authorList>
    </citation>
    <scope>NUCLEOTIDE SEQUENCE [LARGE SCALE GENOMIC DNA]</scope>
    <source>
        <strain evidence="2 3">PO100/5</strain>
    </source>
</reference>
<sequence>MAFDVARVRGAYTSVSGTWTYLNAQEQPQIPERVSSAVSRGFRSAPLAAEIERGAGSHALLQRAGRFIADDHMYSARMAIADMTGTSPEAVLLGPSRDVLFARLSRALRPLLRRGSSAVFSRTDSCGLDLDAEIRWAEPDLGTGEVPAWQFAKLVDGSTRVVALSAASRQVGTINPILEIAEHVHDSSRAWVLVDATPLAGHRPITLEALGADIISVDCVAFGGPQVAALAFRDTMMFPRIDMEAFDTPVAAGLAAGVPAAVDHLADLDEDARGTRRYRLAQGVESAANYLGWLGTYLVDSIESLPNTHVFGVTGEAAAGSDVDRIPHATFCINGVPADMIQQRLINNGLVATVAEPDPLLTAMGIGDTKGAISVGLGPYNTVADVDQLIRVVASLA</sequence>
<keyword evidence="3" id="KW-1185">Reference proteome</keyword>
<dbReference type="PANTHER" id="PTHR43586:SF21">
    <property type="entry name" value="PYRIDOXAL PHOSPHATE (PLP)-DEPENDENT ASPARTATE AMINOTRANSFERASE SUPERFAMILY"/>
    <property type="match status" value="1"/>
</dbReference>
<dbReference type="KEGG" id="csil:CBE74_00770"/>
<name>A0A7Y4PA00_9CORY</name>
<dbReference type="InterPro" id="IPR015422">
    <property type="entry name" value="PyrdxlP-dep_Trfase_small"/>
</dbReference>
<reference evidence="2 3" key="3">
    <citation type="journal article" date="2020" name="Int. J. Syst. Evol. Microbiol.">
        <title>Corynebacterium silvaticum sp. nov., a unique group of NTTB corynebacteria in wild boar and roe deer.</title>
        <authorList>
            <person name="Dangel A."/>
            <person name="Berger A."/>
            <person name="Rau J."/>
            <person name="Eisenberg T."/>
            <person name="Kampfer P."/>
            <person name="Margos G."/>
            <person name="Contzen M."/>
            <person name="Busse H.J."/>
            <person name="Konrad R."/>
            <person name="Peters M."/>
            <person name="Sting R."/>
            <person name="Sing A."/>
        </authorList>
    </citation>
    <scope>NUCLEOTIDE SEQUENCE [LARGE SCALE GENOMIC DNA]</scope>
    <source>
        <strain evidence="2 3">PO100/5</strain>
    </source>
</reference>
<dbReference type="GO" id="GO:0008483">
    <property type="term" value="F:transaminase activity"/>
    <property type="evidence" value="ECO:0007669"/>
    <property type="project" value="UniProtKB-KW"/>
</dbReference>
<dbReference type="Pfam" id="PF00266">
    <property type="entry name" value="Aminotran_5"/>
    <property type="match status" value="1"/>
</dbReference>
<dbReference type="OrthoDB" id="7592443at2"/>
<evidence type="ECO:0000313" key="2">
    <source>
        <dbReference type="EMBL" id="ARU45287.1"/>
    </source>
</evidence>
<feature type="domain" description="Aminotransferase class V" evidence="1">
    <location>
        <begin position="131"/>
        <end position="217"/>
    </location>
</feature>
<dbReference type="Proteomes" id="UP000195652">
    <property type="component" value="Chromosome"/>
</dbReference>
<reference evidence="2 3" key="1">
    <citation type="journal article" date="2014" name="BMC Vet. Res.">
        <title>First report of Corynebacterium pseudotuberculosis from caseous lymphadenitis lesions in Black Alentejano pig (Sus scrofa domesticus).</title>
        <authorList>
            <person name="Oliveira M."/>
            <person name="Barroco C."/>
            <person name="Mottola C."/>
            <person name="Santos R."/>
            <person name="Lemsaddek A."/>
            <person name="Tavares L."/>
            <person name="Semedo-Lemsaddek T."/>
        </authorList>
    </citation>
    <scope>NUCLEOTIDE SEQUENCE [LARGE SCALE GENOMIC DNA]</scope>
    <source>
        <strain evidence="2 3">PO100/5</strain>
    </source>
</reference>
<reference evidence="2 3" key="2">
    <citation type="journal article" date="2020" name="Antonie Van Leeuwenhoek">
        <title>Phylogenomic characterisation of a novel corynebacterial species pathogenic to animals.</title>
        <authorList>
            <person name="Moller J."/>
            <person name="Musella L."/>
            <person name="Melnikov V."/>
            <person name="Geissdorfer W."/>
            <person name="Burkovski A."/>
            <person name="Sangal V."/>
        </authorList>
    </citation>
    <scope>NUCLEOTIDE SEQUENCE [LARGE SCALE GENOMIC DNA]</scope>
    <source>
        <strain evidence="2 3">PO100/5</strain>
    </source>
</reference>
<accession>A0A7Y4PA00</accession>
<dbReference type="InterPro" id="IPR015424">
    <property type="entry name" value="PyrdxlP-dep_Trfase"/>
</dbReference>
<keyword evidence="2" id="KW-0032">Aminotransferase</keyword>
<dbReference type="InterPro" id="IPR000192">
    <property type="entry name" value="Aminotrans_V_dom"/>
</dbReference>
<dbReference type="Gene3D" id="3.40.640.10">
    <property type="entry name" value="Type I PLP-dependent aspartate aminotransferase-like (Major domain)"/>
    <property type="match status" value="1"/>
</dbReference>
<dbReference type="PANTHER" id="PTHR43586">
    <property type="entry name" value="CYSTEINE DESULFURASE"/>
    <property type="match status" value="1"/>
</dbReference>
<evidence type="ECO:0000313" key="3">
    <source>
        <dbReference type="Proteomes" id="UP000195652"/>
    </source>
</evidence>